<dbReference type="NCBIfam" id="NF006153">
    <property type="entry name" value="PRK08296.1-5"/>
    <property type="match status" value="1"/>
</dbReference>
<accession>A0AAU9ECZ3</accession>
<dbReference type="RefSeq" id="WP_338605565.1">
    <property type="nucleotide sequence ID" value="NZ_AP028679.1"/>
</dbReference>
<dbReference type="GO" id="GO:0016772">
    <property type="term" value="F:transferase activity, transferring phosphorus-containing groups"/>
    <property type="evidence" value="ECO:0007669"/>
    <property type="project" value="InterPro"/>
</dbReference>
<dbReference type="PANTHER" id="PTHR43615:SF1">
    <property type="entry name" value="PPDK_N DOMAIN-CONTAINING PROTEIN"/>
    <property type="match status" value="1"/>
</dbReference>
<dbReference type="EMBL" id="AP028679">
    <property type="protein sequence ID" value="BEQ13820.1"/>
    <property type="molecule type" value="Genomic_DNA"/>
</dbReference>
<dbReference type="SUPFAM" id="SSF52009">
    <property type="entry name" value="Phosphohistidine domain"/>
    <property type="match status" value="1"/>
</dbReference>
<dbReference type="InterPro" id="IPR008279">
    <property type="entry name" value="PEP-util_enz_mobile_dom"/>
</dbReference>
<evidence type="ECO:0000259" key="1">
    <source>
        <dbReference type="Pfam" id="PF00391"/>
    </source>
</evidence>
<gene>
    <name evidence="2" type="ORF">FAK_08860</name>
</gene>
<dbReference type="InterPro" id="IPR051549">
    <property type="entry name" value="PEP_Utilizing_Enz"/>
</dbReference>
<proteinExistence type="predicted"/>
<dbReference type="PANTHER" id="PTHR43615">
    <property type="entry name" value="PHOSPHOENOLPYRUVATE SYNTHASE-RELATED"/>
    <property type="match status" value="1"/>
</dbReference>
<protein>
    <recommendedName>
        <fullName evidence="1">PEP-utilising enzyme mobile domain-containing protein</fullName>
    </recommendedName>
</protein>
<dbReference type="NCBIfam" id="NF006152">
    <property type="entry name" value="PRK08296.1-4"/>
    <property type="match status" value="1"/>
</dbReference>
<feature type="domain" description="PEP-utilising enzyme mobile" evidence="1">
    <location>
        <begin position="538"/>
        <end position="608"/>
    </location>
</feature>
<dbReference type="AlphaFoldDB" id="A0AAU9ECZ3"/>
<organism evidence="2 3">
    <name type="scientific">Desulfoferula mesophila</name>
    <dbReference type="NCBI Taxonomy" id="3058419"/>
    <lineage>
        <taxon>Bacteria</taxon>
        <taxon>Pseudomonadati</taxon>
        <taxon>Thermodesulfobacteriota</taxon>
        <taxon>Desulfarculia</taxon>
        <taxon>Desulfarculales</taxon>
        <taxon>Desulfarculaceae</taxon>
        <taxon>Desulfoferula</taxon>
    </lineage>
</organism>
<dbReference type="Pfam" id="PF00391">
    <property type="entry name" value="PEP-utilizers"/>
    <property type="match status" value="1"/>
</dbReference>
<evidence type="ECO:0000313" key="3">
    <source>
        <dbReference type="Proteomes" id="UP001366166"/>
    </source>
</evidence>
<keyword evidence="3" id="KW-1185">Reference proteome</keyword>
<dbReference type="Proteomes" id="UP001366166">
    <property type="component" value="Chromosome"/>
</dbReference>
<dbReference type="InterPro" id="IPR036637">
    <property type="entry name" value="Phosphohistidine_dom_sf"/>
</dbReference>
<dbReference type="NCBIfam" id="NF006150">
    <property type="entry name" value="PRK08296.1-2"/>
    <property type="match status" value="1"/>
</dbReference>
<evidence type="ECO:0000313" key="2">
    <source>
        <dbReference type="EMBL" id="BEQ13820.1"/>
    </source>
</evidence>
<reference evidence="3" key="1">
    <citation type="journal article" date="2023" name="Arch. Microbiol.">
        <title>Desulfoferula mesophilus gen. nov. sp. nov., a mesophilic sulfate-reducing bacterium isolated from a brackish lake sediment.</title>
        <authorList>
            <person name="Watanabe T."/>
            <person name="Yabe T."/>
            <person name="Tsuji J.M."/>
            <person name="Fukui M."/>
        </authorList>
    </citation>
    <scope>NUCLEOTIDE SEQUENCE [LARGE SCALE GENOMIC DNA]</scope>
    <source>
        <strain evidence="3">12FAK</strain>
    </source>
</reference>
<name>A0AAU9ECZ3_9BACT</name>
<dbReference type="KEGG" id="dmp:FAK_08860"/>
<dbReference type="NCBIfam" id="NF006151">
    <property type="entry name" value="PRK08296.1-3"/>
    <property type="match status" value="1"/>
</dbReference>
<sequence length="615" mass="70433">MGESKRRFPDPHEVEKIPGTEGWERMFPYQYQFVTDDPEREQYEKGMFWFYDGLHYPEPIYPFDIIWDEAWYLALSQFNTRIFAVPPVYGVDHRIINGYIYISPVPVTDPAEVEARVAHFMERAGYYYENWNKLEDQWIKKLEKVISDLEALEIKPLPELEDISVVMEGLGKSTGYELLHAYDKLIDLGLLCWQYHFEFLNLGYAAYVTFLDFCQKVFPDIPLQRVTQMVSGIDVIMYRPDEELKKLARAAVDLNVDGIVNSGRKFVEIKDELEATSNGKEWLNAFEKARYPWFWTSTGTGWYHHDKSWNDDLDIPLASLCIYIDKVRAGKPIERPMDQVIKERDRITEEYRALLADEETKAGFEQLLGTARTVFPYVENHLFYVEHWFHSVFWNKMREVAAILMDYGFIEEIEDVWYLTRAEIKEALWDVVTAWATGVKPRGPQVWPKEIAWRKGVMDKFREWTPPAAVGTAPEVIQEPFTVVLWGVTNESLNAWAEVDAAGDPESVNQLKGFAGSPGVVEGFARVCRTVAEIGQLKEDEILVAPTTSPSWAPAFQKIQAAVTDVGGVMCHAAIVCREYGLPAVVGTGHGTSIIKTGMKIKVDGGTGKVTILER</sequence>
<dbReference type="Gene3D" id="3.50.30.10">
    <property type="entry name" value="Phosphohistidine domain"/>
    <property type="match status" value="1"/>
</dbReference>